<dbReference type="InterPro" id="IPR035647">
    <property type="entry name" value="EFG_III/V"/>
</dbReference>
<dbReference type="KEGG" id="tfr:BR63_05360"/>
<dbReference type="NCBIfam" id="NF009379">
    <property type="entry name" value="PRK12740.1-3"/>
    <property type="match status" value="1"/>
</dbReference>
<dbReference type="GO" id="GO:0003924">
    <property type="term" value="F:GTPase activity"/>
    <property type="evidence" value="ECO:0007669"/>
    <property type="project" value="InterPro"/>
</dbReference>
<dbReference type="InterPro" id="IPR053905">
    <property type="entry name" value="EF-G-like_DII"/>
</dbReference>
<keyword evidence="4" id="KW-0342">GTP-binding</keyword>
<dbReference type="SMART" id="SM00889">
    <property type="entry name" value="EFG_IV"/>
    <property type="match status" value="1"/>
</dbReference>
<dbReference type="Proteomes" id="UP000515847">
    <property type="component" value="Chromosome"/>
</dbReference>
<keyword evidence="7" id="KW-0648">Protein biosynthesis</keyword>
<dbReference type="Pfam" id="PF00009">
    <property type="entry name" value="GTP_EFTU"/>
    <property type="match status" value="1"/>
</dbReference>
<dbReference type="SUPFAM" id="SSF50447">
    <property type="entry name" value="Translation proteins"/>
    <property type="match status" value="1"/>
</dbReference>
<feature type="domain" description="Tr-type G" evidence="6">
    <location>
        <begin position="7"/>
        <end position="278"/>
    </location>
</feature>
<sequence>MRTYDSKKLRNVGILAHGGAGKTSLTEAILFNAGHTTRLGKVDDGNTVTDYLPEEIKRKVTVSTTLAPVEWKDTKINILDTPGYADFIGEVKSAMRAIDSIIMVVCGASGVEVQTEVHWDAAEEAKIPRLAFINKLDRENSNFYRVLDDMQQRFGNHVVPIMLPIGAEDSFAGVVDILKQKAYKFDGNKVKEEPIPDNLKTEVEKYREALMEAAAEGDDELLMKYLEGEPLTDEEIYTGLKAGVMNAKVVPVFCGSALKNIGIQPLMDAVLELLPSPVDHAEGKDLTKEPLAAIVFKTLADPFVGKLSFVKVVSGILKGDSTVYNVNKEKEERFGSLMVMRGKNQDTVTEAYPGDIVAIAKLAVTVTGDTLGIKDKTPILPGVNFPAPTYSVAVEAKSRNDEDKVGNALYRLLEEDPTLRLEKNTETKQTILTGMGEQHLDIIMERLQRKFGVEVNLSTPRVPYRETIRGTAEYEYKHKKQSGGHGQYGHVKLRFEPLPDKEFEFAETIFGGAVPKNYHPAVEKGVREAMVEGILAGYPVTNIKVTLYDGSYHEVDSSEMSFKIAANMAFKKGVEKARPVLMEPIMNVEVYVPEQFMGDIISDLNGKRGRIMGMEPKGKWQVVKAQVPLSEMYRYAIDLKSITQGRGHFKMEFSHYEDVPQQIAKEIIEEAMRNQEKTS</sequence>
<evidence type="ECO:0000256" key="4">
    <source>
        <dbReference type="ARBA" id="ARBA00023134"/>
    </source>
</evidence>
<evidence type="ECO:0000256" key="2">
    <source>
        <dbReference type="ARBA" id="ARBA00017872"/>
    </source>
</evidence>
<dbReference type="InterPro" id="IPR009022">
    <property type="entry name" value="EFG_III"/>
</dbReference>
<dbReference type="Pfam" id="PF00679">
    <property type="entry name" value="EFG_C"/>
    <property type="match status" value="1"/>
</dbReference>
<dbReference type="InterPro" id="IPR000640">
    <property type="entry name" value="EFG_V-like"/>
</dbReference>
<dbReference type="Gene3D" id="2.40.30.10">
    <property type="entry name" value="Translation factors"/>
    <property type="match status" value="1"/>
</dbReference>
<dbReference type="InterPro" id="IPR035649">
    <property type="entry name" value="EFG_V"/>
</dbReference>
<dbReference type="SMART" id="SM00838">
    <property type="entry name" value="EFG_C"/>
    <property type="match status" value="1"/>
</dbReference>
<dbReference type="PROSITE" id="PS51722">
    <property type="entry name" value="G_TR_2"/>
    <property type="match status" value="1"/>
</dbReference>
<keyword evidence="8" id="KW-1185">Reference proteome</keyword>
<dbReference type="Pfam" id="PF14492">
    <property type="entry name" value="EFG_III"/>
    <property type="match status" value="1"/>
</dbReference>
<dbReference type="CDD" id="cd04170">
    <property type="entry name" value="EF-G_bact"/>
    <property type="match status" value="1"/>
</dbReference>
<dbReference type="InterPro" id="IPR041095">
    <property type="entry name" value="EFG_II"/>
</dbReference>
<dbReference type="OrthoDB" id="9804431at2"/>
<evidence type="ECO:0000313" key="7">
    <source>
        <dbReference type="EMBL" id="QNB45790.1"/>
    </source>
</evidence>
<keyword evidence="3" id="KW-0547">Nucleotide-binding</keyword>
<protein>
    <recommendedName>
        <fullName evidence="2 5">Elongation factor G</fullName>
    </recommendedName>
</protein>
<dbReference type="FunFam" id="3.30.70.240:FF:000001">
    <property type="entry name" value="Elongation factor G"/>
    <property type="match status" value="1"/>
</dbReference>
<dbReference type="CDD" id="cd03713">
    <property type="entry name" value="EFG_mtEFG_C"/>
    <property type="match status" value="1"/>
</dbReference>
<dbReference type="FunFam" id="3.30.230.10:FF:000003">
    <property type="entry name" value="Elongation factor G"/>
    <property type="match status" value="1"/>
</dbReference>
<dbReference type="Gene3D" id="3.30.230.10">
    <property type="match status" value="1"/>
</dbReference>
<dbReference type="NCBIfam" id="TIGR00231">
    <property type="entry name" value="small_GTP"/>
    <property type="match status" value="1"/>
</dbReference>
<dbReference type="InterPro" id="IPR005225">
    <property type="entry name" value="Small_GTP-bd"/>
</dbReference>
<evidence type="ECO:0000259" key="6">
    <source>
        <dbReference type="PROSITE" id="PS51722"/>
    </source>
</evidence>
<dbReference type="Gene3D" id="3.30.70.870">
    <property type="entry name" value="Elongation Factor G (Translational Gtpase), domain 3"/>
    <property type="match status" value="1"/>
</dbReference>
<dbReference type="NCBIfam" id="TIGR00484">
    <property type="entry name" value="EF-G"/>
    <property type="match status" value="1"/>
</dbReference>
<dbReference type="InterPro" id="IPR027417">
    <property type="entry name" value="P-loop_NTPase"/>
</dbReference>
<dbReference type="CDD" id="cd16262">
    <property type="entry name" value="EFG_III"/>
    <property type="match status" value="1"/>
</dbReference>
<accession>A0A7G6E136</accession>
<reference evidence="7 8" key="1">
    <citation type="journal article" date="2019" name="Front. Microbiol.">
        <title>Thermoanaerosceptrum fracticalcis gen. nov. sp. nov., a Novel Fumarate-Fermenting Microorganism From a Deep Fractured Carbonate Aquifer of the US Great Basin.</title>
        <authorList>
            <person name="Hamilton-Brehm S.D."/>
            <person name="Stewart L.E."/>
            <person name="Zavarin M."/>
            <person name="Caldwell M."/>
            <person name="Lawson P.A."/>
            <person name="Onstott T.C."/>
            <person name="Grzymski J."/>
            <person name="Neveux I."/>
            <person name="Lollar B.S."/>
            <person name="Russell C.E."/>
            <person name="Moser D.P."/>
        </authorList>
    </citation>
    <scope>NUCLEOTIDE SEQUENCE [LARGE SCALE GENOMIC DNA]</scope>
    <source>
        <strain evidence="7 8">DRI-13</strain>
    </source>
</reference>
<dbReference type="PANTHER" id="PTHR43261:SF6">
    <property type="entry name" value="ELONGATION FACTOR G-LIKE PROTEIN"/>
    <property type="match status" value="1"/>
</dbReference>
<dbReference type="GO" id="GO:0005525">
    <property type="term" value="F:GTP binding"/>
    <property type="evidence" value="ECO:0007669"/>
    <property type="project" value="UniProtKB-UniRule"/>
</dbReference>
<dbReference type="Gene3D" id="3.40.50.300">
    <property type="entry name" value="P-loop containing nucleotide triphosphate hydrolases"/>
    <property type="match status" value="1"/>
</dbReference>
<evidence type="ECO:0000256" key="1">
    <source>
        <dbReference type="ARBA" id="ARBA00005870"/>
    </source>
</evidence>
<name>A0A7G6E136_THEFR</name>
<dbReference type="Pfam" id="PF03764">
    <property type="entry name" value="EFG_IV"/>
    <property type="match status" value="1"/>
</dbReference>
<dbReference type="GO" id="GO:0003746">
    <property type="term" value="F:translation elongation factor activity"/>
    <property type="evidence" value="ECO:0007669"/>
    <property type="project" value="UniProtKB-UniRule"/>
</dbReference>
<dbReference type="PANTHER" id="PTHR43261">
    <property type="entry name" value="TRANSLATION ELONGATION FACTOR G-RELATED"/>
    <property type="match status" value="1"/>
</dbReference>
<dbReference type="InterPro" id="IPR020568">
    <property type="entry name" value="Ribosomal_Su5_D2-typ_SF"/>
</dbReference>
<dbReference type="PRINTS" id="PR00315">
    <property type="entry name" value="ELONGATNFCT"/>
</dbReference>
<dbReference type="InterPro" id="IPR000795">
    <property type="entry name" value="T_Tr_GTP-bd_dom"/>
</dbReference>
<dbReference type="FunFam" id="3.30.70.870:FF:000016">
    <property type="entry name" value="Translation elongation factor G"/>
    <property type="match status" value="1"/>
</dbReference>
<dbReference type="GO" id="GO:0032790">
    <property type="term" value="P:ribosome disassembly"/>
    <property type="evidence" value="ECO:0007669"/>
    <property type="project" value="TreeGrafter"/>
</dbReference>
<organism evidence="7 8">
    <name type="scientific">Thermanaerosceptrum fracticalcis</name>
    <dbReference type="NCBI Taxonomy" id="1712410"/>
    <lineage>
        <taxon>Bacteria</taxon>
        <taxon>Bacillati</taxon>
        <taxon>Bacillota</taxon>
        <taxon>Clostridia</taxon>
        <taxon>Eubacteriales</taxon>
        <taxon>Peptococcaceae</taxon>
        <taxon>Thermanaerosceptrum</taxon>
    </lineage>
</organism>
<dbReference type="FunFam" id="3.40.50.300:FF:001994">
    <property type="entry name" value="Translation elongation factor G"/>
    <property type="match status" value="1"/>
</dbReference>
<evidence type="ECO:0000256" key="5">
    <source>
        <dbReference type="NCBIfam" id="TIGR00484"/>
    </source>
</evidence>
<dbReference type="InterPro" id="IPR009000">
    <property type="entry name" value="Transl_B-barrel_sf"/>
</dbReference>
<comment type="similarity">
    <text evidence="1">Belongs to the TRAFAC class translation factor GTPase superfamily. Classic translation factor GTPase family. EF-G/EF-2 subfamily.</text>
</comment>
<dbReference type="NCBIfam" id="NF009891">
    <property type="entry name" value="PRK13351.1-1"/>
    <property type="match status" value="1"/>
</dbReference>
<dbReference type="CDD" id="cd04088">
    <property type="entry name" value="EFG_mtEFG_II"/>
    <property type="match status" value="1"/>
</dbReference>
<dbReference type="Gene3D" id="3.30.70.240">
    <property type="match status" value="1"/>
</dbReference>
<dbReference type="SUPFAM" id="SSF54211">
    <property type="entry name" value="Ribosomal protein S5 domain 2-like"/>
    <property type="match status" value="1"/>
</dbReference>
<dbReference type="SUPFAM" id="SSF54980">
    <property type="entry name" value="EF-G C-terminal domain-like"/>
    <property type="match status" value="2"/>
</dbReference>
<proteinExistence type="inferred from homology"/>
<dbReference type="RefSeq" id="WP_034419671.1">
    <property type="nucleotide sequence ID" value="NZ_CP045798.1"/>
</dbReference>
<dbReference type="NCBIfam" id="NF009381">
    <property type="entry name" value="PRK12740.1-5"/>
    <property type="match status" value="1"/>
</dbReference>
<evidence type="ECO:0000313" key="8">
    <source>
        <dbReference type="Proteomes" id="UP000515847"/>
    </source>
</evidence>
<dbReference type="EMBL" id="CP045798">
    <property type="protein sequence ID" value="QNB45790.1"/>
    <property type="molecule type" value="Genomic_DNA"/>
</dbReference>
<dbReference type="InterPro" id="IPR047872">
    <property type="entry name" value="EFG_IV"/>
</dbReference>
<dbReference type="InterPro" id="IPR004540">
    <property type="entry name" value="Transl_elong_EFG/EF2"/>
</dbReference>
<gene>
    <name evidence="7" type="primary">fusA</name>
    <name evidence="7" type="ORF">BR63_05360</name>
</gene>
<dbReference type="SUPFAM" id="SSF52540">
    <property type="entry name" value="P-loop containing nucleoside triphosphate hydrolases"/>
    <property type="match status" value="1"/>
</dbReference>
<dbReference type="AlphaFoldDB" id="A0A7G6E136"/>
<dbReference type="InterPro" id="IPR014721">
    <property type="entry name" value="Ribsml_uS5_D2-typ_fold_subgr"/>
</dbReference>
<dbReference type="CDD" id="cd01434">
    <property type="entry name" value="EFG_mtEFG1_IV"/>
    <property type="match status" value="1"/>
</dbReference>
<dbReference type="Pfam" id="PF22042">
    <property type="entry name" value="EF-G_D2"/>
    <property type="match status" value="1"/>
</dbReference>
<keyword evidence="7" id="KW-0251">Elongation factor</keyword>
<evidence type="ECO:0000256" key="3">
    <source>
        <dbReference type="ARBA" id="ARBA00022741"/>
    </source>
</evidence>
<dbReference type="InterPro" id="IPR005517">
    <property type="entry name" value="Transl_elong_EFG/EF2_IV"/>
</dbReference>